<dbReference type="Proteomes" id="UP000226192">
    <property type="component" value="Unassembled WGS sequence"/>
</dbReference>
<dbReference type="STRING" id="1399860.A0A2C5Y2D5"/>
<accession>A0A2C5Y2D5</accession>
<feature type="region of interest" description="Disordered" evidence="1">
    <location>
        <begin position="27"/>
        <end position="46"/>
    </location>
</feature>
<dbReference type="PANTHER" id="PTHR23244:SF490">
    <property type="entry name" value="KELCH REPEAT PROTEIN"/>
    <property type="match status" value="1"/>
</dbReference>
<gene>
    <name evidence="2" type="ORF">CDD81_5636</name>
</gene>
<dbReference type="PANTHER" id="PTHR23244">
    <property type="entry name" value="KELCH REPEAT DOMAIN"/>
    <property type="match status" value="1"/>
</dbReference>
<keyword evidence="3" id="KW-1185">Reference proteome</keyword>
<dbReference type="EMBL" id="NJET01000045">
    <property type="protein sequence ID" value="PHH63655.1"/>
    <property type="molecule type" value="Genomic_DNA"/>
</dbReference>
<evidence type="ECO:0000256" key="1">
    <source>
        <dbReference type="SAM" id="MobiDB-lite"/>
    </source>
</evidence>
<dbReference type="OrthoDB" id="540004at2759"/>
<evidence type="ECO:0000313" key="3">
    <source>
        <dbReference type="Proteomes" id="UP000226192"/>
    </source>
</evidence>
<dbReference type="Gene3D" id="2.120.10.80">
    <property type="entry name" value="Kelch-type beta propeller"/>
    <property type="match status" value="2"/>
</dbReference>
<organism evidence="2 3">
    <name type="scientific">Ophiocordyceps australis</name>
    <dbReference type="NCBI Taxonomy" id="1399860"/>
    <lineage>
        <taxon>Eukaryota</taxon>
        <taxon>Fungi</taxon>
        <taxon>Dikarya</taxon>
        <taxon>Ascomycota</taxon>
        <taxon>Pezizomycotina</taxon>
        <taxon>Sordariomycetes</taxon>
        <taxon>Hypocreomycetidae</taxon>
        <taxon>Hypocreales</taxon>
        <taxon>Ophiocordycipitaceae</taxon>
        <taxon>Ophiocordyceps</taxon>
    </lineage>
</organism>
<reference evidence="2 3" key="1">
    <citation type="submission" date="2017-06" db="EMBL/GenBank/DDBJ databases">
        <title>Ant-infecting Ophiocordyceps genomes reveal a high diversity of potential behavioral manipulation genes and a possible major role for enterotoxins.</title>
        <authorList>
            <person name="De Bekker C."/>
            <person name="Evans H.C."/>
            <person name="Brachmann A."/>
            <person name="Hughes D.P."/>
        </authorList>
    </citation>
    <scope>NUCLEOTIDE SEQUENCE [LARGE SCALE GENOMIC DNA]</scope>
    <source>
        <strain evidence="2 3">Map64</strain>
    </source>
</reference>
<name>A0A2C5Y2D5_9HYPO</name>
<dbReference type="SUPFAM" id="SSF117281">
    <property type="entry name" value="Kelch motif"/>
    <property type="match status" value="1"/>
</dbReference>
<evidence type="ECO:0000313" key="2">
    <source>
        <dbReference type="EMBL" id="PHH63655.1"/>
    </source>
</evidence>
<dbReference type="InterPro" id="IPR015915">
    <property type="entry name" value="Kelch-typ_b-propeller"/>
</dbReference>
<evidence type="ECO:0008006" key="4">
    <source>
        <dbReference type="Google" id="ProtNLM"/>
    </source>
</evidence>
<dbReference type="AlphaFoldDB" id="A0A2C5Y2D5"/>
<proteinExistence type="predicted"/>
<protein>
    <recommendedName>
        <fullName evidence="4">Kelch repeat protein</fullName>
    </recommendedName>
</protein>
<sequence length="415" mass="45554">MPGGLPLSAFTAMLSANIRSATALEEQVQHGEHQSQRRVARPPSQPFRRRALHSVAVLDNYLYLEGGEISSFVNGQMMSDQSSLTVNNTLSLPLDKSWELSNAPYTTIPDHEPPPMDMFALWADENDRVLYRYGGEKAFNGNVTSTENRHLWKFSPDGAGVGTWSIQAALDQQFFDGLRQGTRAASVFCEGLGIYVGGFGDRSTDIDFQDVTWPYSVTIPGMITFTTGQAVCVTGFGPSPMVMMLGGWSADFQTIAIYDQVSKRWLQQQASGSVPRSRGNYCAVAVRGPQGTVEIFIHGGNSDTSSTMSDTYALSLPGFTWFKVDVSAPPRMDHACAVIGKKQMLISGGIPVQWEWKPDDEWIGAHKILDLSELKLTDRYDAGAAAYEPAKVIKDWYYKGLDVCEGLCSNLCPSV</sequence>
<comment type="caution">
    <text evidence="2">The sequence shown here is derived from an EMBL/GenBank/DDBJ whole genome shotgun (WGS) entry which is preliminary data.</text>
</comment>